<proteinExistence type="predicted"/>
<evidence type="ECO:0000313" key="3">
    <source>
        <dbReference type="Proteomes" id="UP000245429"/>
    </source>
</evidence>
<dbReference type="Proteomes" id="UP000245429">
    <property type="component" value="Chromosome"/>
</dbReference>
<evidence type="ECO:0000256" key="1">
    <source>
        <dbReference type="SAM" id="Phobius"/>
    </source>
</evidence>
<organism evidence="2 3">
    <name type="scientific">Flavobacterium sediminis</name>
    <dbReference type="NCBI Taxonomy" id="2201181"/>
    <lineage>
        <taxon>Bacteria</taxon>
        <taxon>Pseudomonadati</taxon>
        <taxon>Bacteroidota</taxon>
        <taxon>Flavobacteriia</taxon>
        <taxon>Flavobacteriales</taxon>
        <taxon>Flavobacteriaceae</taxon>
        <taxon>Flavobacterium</taxon>
    </lineage>
</organism>
<dbReference type="InterPro" id="IPR011385">
    <property type="entry name" value="Site-sp_rcmbase"/>
</dbReference>
<feature type="transmembrane region" description="Helical" evidence="1">
    <location>
        <begin position="6"/>
        <end position="26"/>
    </location>
</feature>
<keyword evidence="3" id="KW-1185">Reference proteome</keyword>
<dbReference type="OrthoDB" id="5688397at2"/>
<sequence length="66" mass="7581">MGSVGLVLIGFINFIVSFGLSLALAFKSRNIPFQELRSISRAVWRYFRKKPLRFFFPAKINDAEAK</sequence>
<accession>A0A2U8QTI6</accession>
<gene>
    <name evidence="2" type="ORF">DI487_06235</name>
</gene>
<keyword evidence="1" id="KW-1133">Transmembrane helix</keyword>
<evidence type="ECO:0000313" key="2">
    <source>
        <dbReference type="EMBL" id="AWM13497.1"/>
    </source>
</evidence>
<dbReference type="AlphaFoldDB" id="A0A2U8QTI6"/>
<dbReference type="EMBL" id="CP029463">
    <property type="protein sequence ID" value="AWM13497.1"/>
    <property type="molecule type" value="Genomic_DNA"/>
</dbReference>
<protein>
    <submittedName>
        <fullName evidence="2">Uncharacterized protein</fullName>
    </submittedName>
</protein>
<name>A0A2U8QTI6_9FLAO</name>
<keyword evidence="1" id="KW-0472">Membrane</keyword>
<keyword evidence="1" id="KW-0812">Transmembrane</keyword>
<dbReference type="KEGG" id="fse:DI487_06235"/>
<reference evidence="2 3" key="1">
    <citation type="submission" date="2018-05" db="EMBL/GenBank/DDBJ databases">
        <title>Flavobacterium sp. MEBiC07310.</title>
        <authorList>
            <person name="Baek K."/>
        </authorList>
    </citation>
    <scope>NUCLEOTIDE SEQUENCE [LARGE SCALE GENOMIC DNA]</scope>
    <source>
        <strain evidence="2 3">MEBiC07310</strain>
    </source>
</reference>
<dbReference type="Pfam" id="PF10136">
    <property type="entry name" value="SpecificRecomb"/>
    <property type="match status" value="1"/>
</dbReference>